<protein>
    <submittedName>
        <fullName evidence="2">Uncharacterized protein</fullName>
    </submittedName>
</protein>
<evidence type="ECO:0000313" key="2">
    <source>
        <dbReference type="EMBL" id="KAI5418410.1"/>
    </source>
</evidence>
<gene>
    <name evidence="2" type="ORF">KIW84_042881</name>
</gene>
<comment type="caution">
    <text evidence="2">The sequence shown here is derived from an EMBL/GenBank/DDBJ whole genome shotgun (WGS) entry which is preliminary data.</text>
</comment>
<evidence type="ECO:0000313" key="3">
    <source>
        <dbReference type="Proteomes" id="UP001058974"/>
    </source>
</evidence>
<reference evidence="2 3" key="1">
    <citation type="journal article" date="2022" name="Nat. Genet.">
        <title>Improved pea reference genome and pan-genome highlight genomic features and evolutionary characteristics.</title>
        <authorList>
            <person name="Yang T."/>
            <person name="Liu R."/>
            <person name="Luo Y."/>
            <person name="Hu S."/>
            <person name="Wang D."/>
            <person name="Wang C."/>
            <person name="Pandey M.K."/>
            <person name="Ge S."/>
            <person name="Xu Q."/>
            <person name="Li N."/>
            <person name="Li G."/>
            <person name="Huang Y."/>
            <person name="Saxena R.K."/>
            <person name="Ji Y."/>
            <person name="Li M."/>
            <person name="Yan X."/>
            <person name="He Y."/>
            <person name="Liu Y."/>
            <person name="Wang X."/>
            <person name="Xiang C."/>
            <person name="Varshney R.K."/>
            <person name="Ding H."/>
            <person name="Gao S."/>
            <person name="Zong X."/>
        </authorList>
    </citation>
    <scope>NUCLEOTIDE SEQUENCE [LARGE SCALE GENOMIC DNA]</scope>
    <source>
        <strain evidence="2 3">cv. Zhongwan 6</strain>
    </source>
</reference>
<organism evidence="2 3">
    <name type="scientific">Pisum sativum</name>
    <name type="common">Garden pea</name>
    <name type="synonym">Lathyrus oleraceus</name>
    <dbReference type="NCBI Taxonomy" id="3888"/>
    <lineage>
        <taxon>Eukaryota</taxon>
        <taxon>Viridiplantae</taxon>
        <taxon>Streptophyta</taxon>
        <taxon>Embryophyta</taxon>
        <taxon>Tracheophyta</taxon>
        <taxon>Spermatophyta</taxon>
        <taxon>Magnoliopsida</taxon>
        <taxon>eudicotyledons</taxon>
        <taxon>Gunneridae</taxon>
        <taxon>Pentapetalae</taxon>
        <taxon>rosids</taxon>
        <taxon>fabids</taxon>
        <taxon>Fabales</taxon>
        <taxon>Fabaceae</taxon>
        <taxon>Papilionoideae</taxon>
        <taxon>50 kb inversion clade</taxon>
        <taxon>NPAAA clade</taxon>
        <taxon>Hologalegina</taxon>
        <taxon>IRL clade</taxon>
        <taxon>Fabeae</taxon>
        <taxon>Lathyrus</taxon>
    </lineage>
</organism>
<evidence type="ECO:0000256" key="1">
    <source>
        <dbReference type="SAM" id="MobiDB-lite"/>
    </source>
</evidence>
<dbReference type="Gramene" id="Psat04G0288100-T1">
    <property type="protein sequence ID" value="KAI5418410.1"/>
    <property type="gene ID" value="KIW84_042881"/>
</dbReference>
<dbReference type="Proteomes" id="UP001058974">
    <property type="component" value="Chromosome 4"/>
</dbReference>
<feature type="compositionally biased region" description="Basic and acidic residues" evidence="1">
    <location>
        <begin position="231"/>
        <end position="243"/>
    </location>
</feature>
<proteinExistence type="predicted"/>
<name>A0A9D4XFQ6_PEA</name>
<feature type="region of interest" description="Disordered" evidence="1">
    <location>
        <begin position="223"/>
        <end position="243"/>
    </location>
</feature>
<dbReference type="EMBL" id="JAMSHJ010000004">
    <property type="protein sequence ID" value="KAI5418410.1"/>
    <property type="molecule type" value="Genomic_DNA"/>
</dbReference>
<keyword evidence="3" id="KW-1185">Reference proteome</keyword>
<accession>A0A9D4XFQ6</accession>
<sequence length="243" mass="26528">MLKNVFEAENYSENGAFDSINTEVDDPRVVGCIPSVSDTATRPQVIDQIEESGDNVYDTIGSSKVENGSFFRDDDWSIDGKNNSLSFPSYYIDENAITCLDGDGCKIRNGLASIEEGSGLDTSIACDSCDIWYHALGVGFDTEGIVSISIVDTGETAVVVSMVDRNKWVPETNERGLCPLEVDGDRLTESCSLMSDTNNQPHAAEKTTLSPIMKVEELEFSLSHSTSRSSMHNDLKKIDNGTR</sequence>
<dbReference type="AlphaFoldDB" id="A0A9D4XFQ6"/>